<feature type="region of interest" description="Disordered" evidence="1">
    <location>
        <begin position="49"/>
        <end position="69"/>
    </location>
</feature>
<dbReference type="EMBL" id="CP045893">
    <property type="protein sequence ID" value="QQP53808.1"/>
    <property type="molecule type" value="Genomic_DNA"/>
</dbReference>
<evidence type="ECO:0000313" key="2">
    <source>
        <dbReference type="EMBL" id="QQP53808.1"/>
    </source>
</evidence>
<evidence type="ECO:0000256" key="1">
    <source>
        <dbReference type="SAM" id="MobiDB-lite"/>
    </source>
</evidence>
<dbReference type="Proteomes" id="UP000595437">
    <property type="component" value="Chromosome 4"/>
</dbReference>
<feature type="region of interest" description="Disordered" evidence="1">
    <location>
        <begin position="1"/>
        <end position="21"/>
    </location>
</feature>
<evidence type="ECO:0000313" key="3">
    <source>
        <dbReference type="Proteomes" id="UP000595437"/>
    </source>
</evidence>
<keyword evidence="3" id="KW-1185">Reference proteome</keyword>
<accession>A0A7T8QSW2</accession>
<dbReference type="AlphaFoldDB" id="A0A7T8QSW2"/>
<proteinExistence type="predicted"/>
<reference evidence="3" key="1">
    <citation type="submission" date="2021-01" db="EMBL/GenBank/DDBJ databases">
        <title>Caligus Genome Assembly.</title>
        <authorList>
            <person name="Gallardo-Escarate C."/>
        </authorList>
    </citation>
    <scope>NUCLEOTIDE SEQUENCE [LARGE SCALE GENOMIC DNA]</scope>
</reference>
<organism evidence="2 3">
    <name type="scientific">Caligus rogercresseyi</name>
    <name type="common">Sea louse</name>
    <dbReference type="NCBI Taxonomy" id="217165"/>
    <lineage>
        <taxon>Eukaryota</taxon>
        <taxon>Metazoa</taxon>
        <taxon>Ecdysozoa</taxon>
        <taxon>Arthropoda</taxon>
        <taxon>Crustacea</taxon>
        <taxon>Multicrustacea</taxon>
        <taxon>Hexanauplia</taxon>
        <taxon>Copepoda</taxon>
        <taxon>Siphonostomatoida</taxon>
        <taxon>Caligidae</taxon>
        <taxon>Caligus</taxon>
    </lineage>
</organism>
<gene>
    <name evidence="2" type="ORF">FKW44_006421</name>
</gene>
<protein>
    <submittedName>
        <fullName evidence="2">Uncharacterized protein</fullName>
    </submittedName>
</protein>
<feature type="compositionally biased region" description="Polar residues" evidence="1">
    <location>
        <begin position="55"/>
        <end position="67"/>
    </location>
</feature>
<name>A0A7T8QSW2_CALRO</name>
<sequence>MNLLEDEYASEQRGLPKLPTQRRCAAHTSTCWRQQTSPKWWDGTIEQAGSRLPRQPSTPMSSGTCHNSPLCDPTRTKMWWQKLRHLAH</sequence>